<keyword evidence="2" id="KW-1133">Transmembrane helix</keyword>
<gene>
    <name evidence="4" type="ORF">GCM10010911_55020</name>
</gene>
<proteinExistence type="predicted"/>
<dbReference type="Proteomes" id="UP000612456">
    <property type="component" value="Unassembled WGS sequence"/>
</dbReference>
<dbReference type="InterPro" id="IPR008024">
    <property type="entry name" value="YiaAB"/>
</dbReference>
<feature type="domain" description="YiaAB two helix" evidence="3">
    <location>
        <begin position="108"/>
        <end position="160"/>
    </location>
</feature>
<organism evidence="4 5">
    <name type="scientific">Paenibacillus nasutitermitis</name>
    <dbReference type="NCBI Taxonomy" id="1652958"/>
    <lineage>
        <taxon>Bacteria</taxon>
        <taxon>Bacillati</taxon>
        <taxon>Bacillota</taxon>
        <taxon>Bacilli</taxon>
        <taxon>Bacillales</taxon>
        <taxon>Paenibacillaceae</taxon>
        <taxon>Paenibacillus</taxon>
    </lineage>
</organism>
<protein>
    <recommendedName>
        <fullName evidence="3">YiaAB two helix domain-containing protein</fullName>
    </recommendedName>
</protein>
<evidence type="ECO:0000259" key="3">
    <source>
        <dbReference type="Pfam" id="PF05360"/>
    </source>
</evidence>
<sequence>METMQQQQPQSQPQSQPQPRKTMNFYRRRNTPTYTFMAWAAFLLACGFEFVGIYTLKQPLSVQGYYAVTGFLIIITSFLLQKVARDNDEDKFLKDQSPSYRARNTSAFSFMAWAGFIIAVLAEYVGLYTLEEPFHVKGYYAIAGAFLIVSCLVLQKTIRDNEEDNAYLKSDEE</sequence>
<dbReference type="Pfam" id="PF05360">
    <property type="entry name" value="YiaAB"/>
    <property type="match status" value="2"/>
</dbReference>
<dbReference type="GO" id="GO:0005886">
    <property type="term" value="C:plasma membrane"/>
    <property type="evidence" value="ECO:0007669"/>
    <property type="project" value="TreeGrafter"/>
</dbReference>
<feature type="domain" description="YiaAB two helix" evidence="3">
    <location>
        <begin position="34"/>
        <end position="86"/>
    </location>
</feature>
<dbReference type="InterPro" id="IPR038972">
    <property type="entry name" value="YiaA-like"/>
</dbReference>
<feature type="transmembrane region" description="Helical" evidence="2">
    <location>
        <begin position="105"/>
        <end position="126"/>
    </location>
</feature>
<feature type="transmembrane region" description="Helical" evidence="2">
    <location>
        <begin position="33"/>
        <end position="53"/>
    </location>
</feature>
<name>A0A917E0V1_9BACL</name>
<dbReference type="AlphaFoldDB" id="A0A917E0V1"/>
<keyword evidence="2" id="KW-0472">Membrane</keyword>
<feature type="region of interest" description="Disordered" evidence="1">
    <location>
        <begin position="1"/>
        <end position="22"/>
    </location>
</feature>
<reference evidence="4" key="2">
    <citation type="submission" date="2020-09" db="EMBL/GenBank/DDBJ databases">
        <authorList>
            <person name="Sun Q."/>
            <person name="Zhou Y."/>
        </authorList>
    </citation>
    <scope>NUCLEOTIDE SEQUENCE</scope>
    <source>
        <strain evidence="4">CGMCC 1.15178</strain>
    </source>
</reference>
<comment type="caution">
    <text evidence="4">The sequence shown here is derived from an EMBL/GenBank/DDBJ whole genome shotgun (WGS) entry which is preliminary data.</text>
</comment>
<dbReference type="PANTHER" id="PTHR37290:SF1">
    <property type="entry name" value="INNER MEMBRANE PROTEIN YIAA"/>
    <property type="match status" value="1"/>
</dbReference>
<dbReference type="EMBL" id="BMHP01000004">
    <property type="protein sequence ID" value="GGD89405.1"/>
    <property type="molecule type" value="Genomic_DNA"/>
</dbReference>
<accession>A0A917E0V1</accession>
<feature type="transmembrane region" description="Helical" evidence="2">
    <location>
        <begin position="65"/>
        <end position="84"/>
    </location>
</feature>
<evidence type="ECO:0000256" key="1">
    <source>
        <dbReference type="SAM" id="MobiDB-lite"/>
    </source>
</evidence>
<feature type="compositionally biased region" description="Low complexity" evidence="1">
    <location>
        <begin position="1"/>
        <end position="19"/>
    </location>
</feature>
<keyword evidence="5" id="KW-1185">Reference proteome</keyword>
<evidence type="ECO:0000256" key="2">
    <source>
        <dbReference type="SAM" id="Phobius"/>
    </source>
</evidence>
<dbReference type="GO" id="GO:0006974">
    <property type="term" value="P:DNA damage response"/>
    <property type="evidence" value="ECO:0007669"/>
    <property type="project" value="TreeGrafter"/>
</dbReference>
<keyword evidence="2" id="KW-0812">Transmembrane</keyword>
<reference evidence="4" key="1">
    <citation type="journal article" date="2014" name="Int. J. Syst. Evol. Microbiol.">
        <title>Complete genome sequence of Corynebacterium casei LMG S-19264T (=DSM 44701T), isolated from a smear-ripened cheese.</title>
        <authorList>
            <consortium name="US DOE Joint Genome Institute (JGI-PGF)"/>
            <person name="Walter F."/>
            <person name="Albersmeier A."/>
            <person name="Kalinowski J."/>
            <person name="Ruckert C."/>
        </authorList>
    </citation>
    <scope>NUCLEOTIDE SEQUENCE</scope>
    <source>
        <strain evidence="4">CGMCC 1.15178</strain>
    </source>
</reference>
<feature type="transmembrane region" description="Helical" evidence="2">
    <location>
        <begin position="138"/>
        <end position="154"/>
    </location>
</feature>
<evidence type="ECO:0000313" key="5">
    <source>
        <dbReference type="Proteomes" id="UP000612456"/>
    </source>
</evidence>
<evidence type="ECO:0000313" key="4">
    <source>
        <dbReference type="EMBL" id="GGD89405.1"/>
    </source>
</evidence>
<dbReference type="PANTHER" id="PTHR37290">
    <property type="entry name" value="INNER MEMBRANE PROTEIN YIAA-RELATED"/>
    <property type="match status" value="1"/>
</dbReference>